<keyword evidence="4" id="KW-1185">Reference proteome</keyword>
<dbReference type="Gene3D" id="3.40.50.720">
    <property type="entry name" value="NAD(P)-binding Rossmann-like Domain"/>
    <property type="match status" value="1"/>
</dbReference>
<gene>
    <name evidence="3" type="ORF">GCM10007940_02320</name>
</gene>
<accession>A0AA37SKL6</accession>
<dbReference type="RefSeq" id="WP_235292517.1">
    <property type="nucleotide sequence ID" value="NZ_BSOH01000001.1"/>
</dbReference>
<dbReference type="InterPro" id="IPR002347">
    <property type="entry name" value="SDR_fam"/>
</dbReference>
<dbReference type="GO" id="GO:0016491">
    <property type="term" value="F:oxidoreductase activity"/>
    <property type="evidence" value="ECO:0007669"/>
    <property type="project" value="UniProtKB-KW"/>
</dbReference>
<reference evidence="3" key="1">
    <citation type="journal article" date="2014" name="Int. J. Syst. Evol. Microbiol.">
        <title>Complete genome sequence of Corynebacterium casei LMG S-19264T (=DSM 44701T), isolated from a smear-ripened cheese.</title>
        <authorList>
            <consortium name="US DOE Joint Genome Institute (JGI-PGF)"/>
            <person name="Walter F."/>
            <person name="Albersmeier A."/>
            <person name="Kalinowski J."/>
            <person name="Ruckert C."/>
        </authorList>
    </citation>
    <scope>NUCLEOTIDE SEQUENCE</scope>
    <source>
        <strain evidence="3">NBRC 108769</strain>
    </source>
</reference>
<comment type="similarity">
    <text evidence="2">Belongs to the short-chain dehydrogenases/reductases (SDR) family.</text>
</comment>
<evidence type="ECO:0000256" key="1">
    <source>
        <dbReference type="ARBA" id="ARBA00023002"/>
    </source>
</evidence>
<dbReference type="Pfam" id="PF00106">
    <property type="entry name" value="adh_short"/>
    <property type="match status" value="1"/>
</dbReference>
<reference evidence="3" key="2">
    <citation type="submission" date="2023-01" db="EMBL/GenBank/DDBJ databases">
        <title>Draft genome sequence of Portibacter lacus strain NBRC 108769.</title>
        <authorList>
            <person name="Sun Q."/>
            <person name="Mori K."/>
        </authorList>
    </citation>
    <scope>NUCLEOTIDE SEQUENCE</scope>
    <source>
        <strain evidence="3">NBRC 108769</strain>
    </source>
</reference>
<dbReference type="AlphaFoldDB" id="A0AA37SKL6"/>
<dbReference type="NCBIfam" id="NF004846">
    <property type="entry name" value="PRK06197.1"/>
    <property type="match status" value="1"/>
</dbReference>
<protein>
    <submittedName>
        <fullName evidence="3">Short-chain dehydrogenase</fullName>
    </submittedName>
</protein>
<dbReference type="PANTHER" id="PTHR43157">
    <property type="entry name" value="PHOSPHATIDYLINOSITOL-GLYCAN BIOSYNTHESIS CLASS F PROTEIN-RELATED"/>
    <property type="match status" value="1"/>
</dbReference>
<dbReference type="PRINTS" id="PR00080">
    <property type="entry name" value="SDRFAMILY"/>
</dbReference>
<dbReference type="PRINTS" id="PR00081">
    <property type="entry name" value="GDHRDH"/>
</dbReference>
<dbReference type="PANTHER" id="PTHR43157:SF31">
    <property type="entry name" value="PHOSPHATIDYLINOSITOL-GLYCAN BIOSYNTHESIS CLASS F PROTEIN"/>
    <property type="match status" value="1"/>
</dbReference>
<organism evidence="3 4">
    <name type="scientific">Portibacter lacus</name>
    <dbReference type="NCBI Taxonomy" id="1099794"/>
    <lineage>
        <taxon>Bacteria</taxon>
        <taxon>Pseudomonadati</taxon>
        <taxon>Bacteroidota</taxon>
        <taxon>Saprospiria</taxon>
        <taxon>Saprospirales</taxon>
        <taxon>Haliscomenobacteraceae</taxon>
        <taxon>Portibacter</taxon>
    </lineage>
</organism>
<proteinExistence type="inferred from homology"/>
<evidence type="ECO:0000256" key="2">
    <source>
        <dbReference type="RuleBase" id="RU000363"/>
    </source>
</evidence>
<name>A0AA37SKL6_9BACT</name>
<dbReference type="SUPFAM" id="SSF51735">
    <property type="entry name" value="NAD(P)-binding Rossmann-fold domains"/>
    <property type="match status" value="1"/>
</dbReference>
<sequence>MFRLSEMPDQKGKIAIVTGANIGLGYETAKALAMKGAKVIMACRNRDKADSAMKAILNEWPDADLEFISLDLSSKKSIKSFADSYKAKYSNLDLLINNAGIMIPPYRETEDGFESQWGVNYLGHFYLTGMLMETIENSDHGRVVTLSSLAHINGKINFDNPNMKDSYKPMVSYRQSKLACLIFAFELQRRLEAKDSKVISVGVHPGVALTNLFAAGPKWMRLIAPLFKGMFNTVEGGAKPSIMGAIDPTMKGGEYLGPTGKRGMKGEPGIVESNEISKDKAVGDKLWTLSENLLDYKFDV</sequence>
<dbReference type="CDD" id="cd05327">
    <property type="entry name" value="retinol-DH_like_SDR_c_like"/>
    <property type="match status" value="1"/>
</dbReference>
<dbReference type="InterPro" id="IPR036291">
    <property type="entry name" value="NAD(P)-bd_dom_sf"/>
</dbReference>
<keyword evidence="1" id="KW-0560">Oxidoreductase</keyword>
<comment type="caution">
    <text evidence="3">The sequence shown here is derived from an EMBL/GenBank/DDBJ whole genome shotgun (WGS) entry which is preliminary data.</text>
</comment>
<dbReference type="Proteomes" id="UP001156666">
    <property type="component" value="Unassembled WGS sequence"/>
</dbReference>
<evidence type="ECO:0000313" key="3">
    <source>
        <dbReference type="EMBL" id="GLR15617.1"/>
    </source>
</evidence>
<dbReference type="EMBL" id="BSOH01000001">
    <property type="protein sequence ID" value="GLR15617.1"/>
    <property type="molecule type" value="Genomic_DNA"/>
</dbReference>
<evidence type="ECO:0000313" key="4">
    <source>
        <dbReference type="Proteomes" id="UP001156666"/>
    </source>
</evidence>